<evidence type="ECO:0000256" key="3">
    <source>
        <dbReference type="ARBA" id="ARBA00023288"/>
    </source>
</evidence>
<protein>
    <recommendedName>
        <fullName evidence="5">Autophagy-related protein</fullName>
    </recommendedName>
</protein>
<keyword evidence="3" id="KW-0449">Lipoprotein</keyword>
<dbReference type="Pfam" id="PF02991">
    <property type="entry name" value="ATG8"/>
    <property type="match status" value="1"/>
</dbReference>
<comment type="subcellular location">
    <subcellularLocation>
        <location evidence="1">Membrane</location>
    </subcellularLocation>
</comment>
<dbReference type="InterPro" id="IPR029071">
    <property type="entry name" value="Ubiquitin-like_domsf"/>
</dbReference>
<reference evidence="4" key="1">
    <citation type="journal article" date="2020" name="Nature">
        <title>Giant virus diversity and host interactions through global metagenomics.</title>
        <authorList>
            <person name="Schulz F."/>
            <person name="Roux S."/>
            <person name="Paez-Espino D."/>
            <person name="Jungbluth S."/>
            <person name="Walsh D.A."/>
            <person name="Denef V.J."/>
            <person name="McMahon K.D."/>
            <person name="Konstantinidis K.T."/>
            <person name="Eloe-Fadrosh E.A."/>
            <person name="Kyrpides N.C."/>
            <person name="Woyke T."/>
        </authorList>
    </citation>
    <scope>NUCLEOTIDE SEQUENCE</scope>
    <source>
        <strain evidence="4">GVMAG-M-3300023179-111</strain>
    </source>
</reference>
<dbReference type="InterPro" id="IPR004241">
    <property type="entry name" value="Atg8-like"/>
</dbReference>
<dbReference type="GO" id="GO:0016020">
    <property type="term" value="C:membrane"/>
    <property type="evidence" value="ECO:0007669"/>
    <property type="project" value="UniProtKB-SubCell"/>
</dbReference>
<dbReference type="EMBL" id="MN739711">
    <property type="protein sequence ID" value="QHT22535.1"/>
    <property type="molecule type" value="Genomic_DNA"/>
</dbReference>
<organism evidence="4">
    <name type="scientific">viral metagenome</name>
    <dbReference type="NCBI Taxonomy" id="1070528"/>
    <lineage>
        <taxon>unclassified sequences</taxon>
        <taxon>metagenomes</taxon>
        <taxon>organismal metagenomes</taxon>
    </lineage>
</organism>
<dbReference type="PANTHER" id="PTHR10969">
    <property type="entry name" value="MICROTUBULE-ASSOCIATED PROTEINS 1A/1B LIGHT CHAIN 3-RELATED"/>
    <property type="match status" value="1"/>
</dbReference>
<dbReference type="Gene3D" id="3.10.20.90">
    <property type="entry name" value="Phosphatidylinositol 3-kinase Catalytic Subunit, Chain A, domain 1"/>
    <property type="match status" value="1"/>
</dbReference>
<evidence type="ECO:0000313" key="4">
    <source>
        <dbReference type="EMBL" id="QHT22535.1"/>
    </source>
</evidence>
<dbReference type="SUPFAM" id="SSF54236">
    <property type="entry name" value="Ubiquitin-like"/>
    <property type="match status" value="1"/>
</dbReference>
<evidence type="ECO:0008006" key="5">
    <source>
        <dbReference type="Google" id="ProtNLM"/>
    </source>
</evidence>
<keyword evidence="2" id="KW-0472">Membrane</keyword>
<evidence type="ECO:0000256" key="2">
    <source>
        <dbReference type="ARBA" id="ARBA00023136"/>
    </source>
</evidence>
<dbReference type="AlphaFoldDB" id="A0A6C0E541"/>
<sequence length="125" mass="14593">MLFNYKKTFQETHALNERITESNRIRAKYPTHIPVIINCDSKLGSINKQKFLVPSDVSASHLLYSVRKQMSDYKSSQSIFMFCNNAIICPTTLMCEIYNKYLKNKKEQDDDLFLYIDLCSENTFG</sequence>
<proteinExistence type="predicted"/>
<name>A0A6C0E541_9ZZZZ</name>
<accession>A0A6C0E541</accession>
<evidence type="ECO:0000256" key="1">
    <source>
        <dbReference type="ARBA" id="ARBA00004370"/>
    </source>
</evidence>